<organism evidence="1">
    <name type="scientific">uncultured Caudovirales phage</name>
    <dbReference type="NCBI Taxonomy" id="2100421"/>
    <lineage>
        <taxon>Viruses</taxon>
        <taxon>Duplodnaviria</taxon>
        <taxon>Heunggongvirae</taxon>
        <taxon>Uroviricota</taxon>
        <taxon>Caudoviricetes</taxon>
        <taxon>Peduoviridae</taxon>
        <taxon>Maltschvirus</taxon>
        <taxon>Maltschvirus maltsch</taxon>
    </lineage>
</organism>
<gene>
    <name evidence="1" type="ORF">UFOVP861_16</name>
</gene>
<sequence>MKLPPEQFRMVIQTPASKKAKEIIRKIQLSVLEHFKDLPPNASILKIEVVQAVFVATPIKPKKKKS</sequence>
<proteinExistence type="predicted"/>
<reference evidence="1" key="1">
    <citation type="submission" date="2020-04" db="EMBL/GenBank/DDBJ databases">
        <authorList>
            <person name="Chiriac C."/>
            <person name="Salcher M."/>
            <person name="Ghai R."/>
            <person name="Kavagutti S V."/>
        </authorList>
    </citation>
    <scope>NUCLEOTIDE SEQUENCE</scope>
</reference>
<evidence type="ECO:0000313" key="1">
    <source>
        <dbReference type="EMBL" id="CAB4167336.1"/>
    </source>
</evidence>
<protein>
    <submittedName>
        <fullName evidence="1">Uncharacterized protein</fullName>
    </submittedName>
</protein>
<name>A0A6J5PBS2_9CAUD</name>
<accession>A0A6J5PBS2</accession>
<dbReference type="EMBL" id="LR796810">
    <property type="protein sequence ID" value="CAB4167336.1"/>
    <property type="molecule type" value="Genomic_DNA"/>
</dbReference>